<evidence type="ECO:0000256" key="3">
    <source>
        <dbReference type="ARBA" id="ARBA00009587"/>
    </source>
</evidence>
<dbReference type="GO" id="GO:0005886">
    <property type="term" value="C:plasma membrane"/>
    <property type="evidence" value="ECO:0007669"/>
    <property type="project" value="TreeGrafter"/>
</dbReference>
<keyword evidence="15" id="KW-1185">Reference proteome</keyword>
<feature type="domain" description="O-acyltransferase WSD1-like N-terminal" evidence="12">
    <location>
        <begin position="6"/>
        <end position="245"/>
    </location>
</feature>
<dbReference type="RefSeq" id="WP_126275621.1">
    <property type="nucleotide sequence ID" value="NZ_CP034463.1"/>
</dbReference>
<protein>
    <recommendedName>
        <fullName evidence="4 11">Diacylglycerol O-acyltransferase</fullName>
        <ecNumber evidence="4 11">2.3.1.20</ecNumber>
    </recommendedName>
</protein>
<comment type="catalytic activity">
    <reaction evidence="10 11">
        <text>an acyl-CoA + a 1,2-diacyl-sn-glycerol = a triacyl-sn-glycerol + CoA</text>
        <dbReference type="Rhea" id="RHEA:10868"/>
        <dbReference type="ChEBI" id="CHEBI:17815"/>
        <dbReference type="ChEBI" id="CHEBI:57287"/>
        <dbReference type="ChEBI" id="CHEBI:58342"/>
        <dbReference type="ChEBI" id="CHEBI:64615"/>
        <dbReference type="EC" id="2.3.1.20"/>
    </reaction>
</comment>
<dbReference type="GO" id="GO:0051701">
    <property type="term" value="P:biological process involved in interaction with host"/>
    <property type="evidence" value="ECO:0007669"/>
    <property type="project" value="TreeGrafter"/>
</dbReference>
<keyword evidence="7 11" id="KW-0319">Glycerol metabolism</keyword>
<evidence type="ECO:0000256" key="1">
    <source>
        <dbReference type="ARBA" id="ARBA00004771"/>
    </source>
</evidence>
<proteinExistence type="inferred from homology"/>
<comment type="pathway">
    <text evidence="2">Lipid metabolism.</text>
</comment>
<dbReference type="KEGG" id="saqu:EJC51_40395"/>
<dbReference type="InterPro" id="IPR009721">
    <property type="entry name" value="O-acyltransferase_WSD1_C"/>
</dbReference>
<dbReference type="NCBIfam" id="TIGR02946">
    <property type="entry name" value="acyl_WS_DGAT"/>
    <property type="match status" value="1"/>
</dbReference>
<gene>
    <name evidence="14" type="ORF">EJC51_40395</name>
</gene>
<dbReference type="GO" id="GO:0001666">
    <property type="term" value="P:response to hypoxia"/>
    <property type="evidence" value="ECO:0007669"/>
    <property type="project" value="TreeGrafter"/>
</dbReference>
<dbReference type="EC" id="2.3.1.20" evidence="4 11"/>
<dbReference type="Proteomes" id="UP000280197">
    <property type="component" value="Chromosome"/>
</dbReference>
<dbReference type="GO" id="GO:0006071">
    <property type="term" value="P:glycerol metabolic process"/>
    <property type="evidence" value="ECO:0007669"/>
    <property type="project" value="UniProtKB-KW"/>
</dbReference>
<evidence type="ECO:0000256" key="7">
    <source>
        <dbReference type="ARBA" id="ARBA00022798"/>
    </source>
</evidence>
<reference evidence="14 15" key="1">
    <citation type="submission" date="2018-12" db="EMBL/GenBank/DDBJ databases">
        <authorList>
            <person name="Li K."/>
        </authorList>
    </citation>
    <scope>NUCLEOTIDE SEQUENCE [LARGE SCALE GENOMIC DNA]</scope>
    <source>
        <strain evidence="15">CR22</strain>
    </source>
</reference>
<evidence type="ECO:0000256" key="8">
    <source>
        <dbReference type="ARBA" id="ARBA00023098"/>
    </source>
</evidence>
<evidence type="ECO:0000256" key="10">
    <source>
        <dbReference type="ARBA" id="ARBA00048109"/>
    </source>
</evidence>
<evidence type="ECO:0000256" key="4">
    <source>
        <dbReference type="ARBA" id="ARBA00013244"/>
    </source>
</evidence>
<comment type="similarity">
    <text evidence="3 11">Belongs to the long-chain O-acyltransferase family.</text>
</comment>
<dbReference type="Pfam" id="PF03007">
    <property type="entry name" value="WS_DGAT_cat"/>
    <property type="match status" value="1"/>
</dbReference>
<evidence type="ECO:0000313" key="14">
    <source>
        <dbReference type="EMBL" id="AZP21799.1"/>
    </source>
</evidence>
<evidence type="ECO:0000256" key="11">
    <source>
        <dbReference type="RuleBase" id="RU361241"/>
    </source>
</evidence>
<dbReference type="AlphaFoldDB" id="A0A3S9IBS5"/>
<evidence type="ECO:0000256" key="2">
    <source>
        <dbReference type="ARBA" id="ARBA00005189"/>
    </source>
</evidence>
<dbReference type="EMBL" id="CP034463">
    <property type="protein sequence ID" value="AZP21799.1"/>
    <property type="molecule type" value="Genomic_DNA"/>
</dbReference>
<dbReference type="PANTHER" id="PTHR31650">
    <property type="entry name" value="O-ACYLTRANSFERASE (WSD1-LIKE) FAMILY PROTEIN"/>
    <property type="match status" value="1"/>
</dbReference>
<sequence>MTSDLLAPLDLAFWNIESAEHPMHLGALGVFSAHSPTAGAHAADLLAARAVAVPGLRMRIRDVWQPLSFGGATREPAPDFDPLDHVRLHAPTADFHADAGRLMERPLERGRPPWEAHVLPGEDGASFAVLFKFHHALADGLRALTLAAAILDPMDLPARKPRPEEPSKGFLPDVRKLPGLVRGAVSDVGRALDIGASVALSTVGVRSSAALTAEPSGTRRTAGVVIDLDDVHRVRKIRGGTVNDVLIAVVAGALRRWLDERGDGSDGVAPRALIPVSKRRPRTAHPQGNRLSGYLVRLPVDDPDPLARLDTVRTAMDRKKDAGPNRGAGAVALLADHVPALGHRLGGPLVSQAARLWFDILVTSVPLPSLGLKLGGNPVTQVFPFAPLARGQSLAIAVSTYRGHVHYGLVADAEAVPDLDLLARALTEEVETLITACEG</sequence>
<keyword evidence="5 11" id="KW-0444">Lipid biosynthesis</keyword>
<dbReference type="UniPathway" id="UPA00282"/>
<evidence type="ECO:0000259" key="13">
    <source>
        <dbReference type="Pfam" id="PF06974"/>
    </source>
</evidence>
<dbReference type="GO" id="GO:0004144">
    <property type="term" value="F:diacylglycerol O-acyltransferase activity"/>
    <property type="evidence" value="ECO:0007669"/>
    <property type="project" value="UniProtKB-EC"/>
</dbReference>
<feature type="domain" description="O-acyltransferase WSD1 C-terminal" evidence="13">
    <location>
        <begin position="288"/>
        <end position="432"/>
    </location>
</feature>
<keyword evidence="8 11" id="KW-0443">Lipid metabolism</keyword>
<dbReference type="GO" id="GO:0019432">
    <property type="term" value="P:triglyceride biosynthetic process"/>
    <property type="evidence" value="ECO:0007669"/>
    <property type="project" value="UniProtKB-UniPathway"/>
</dbReference>
<comment type="pathway">
    <text evidence="1 11">Glycerolipid metabolism; triacylglycerol biosynthesis.</text>
</comment>
<keyword evidence="6 11" id="KW-0808">Transferase</keyword>
<evidence type="ECO:0000256" key="9">
    <source>
        <dbReference type="ARBA" id="ARBA00023315"/>
    </source>
</evidence>
<dbReference type="InterPro" id="IPR004255">
    <property type="entry name" value="O-acyltransferase_WSD1_N"/>
</dbReference>
<keyword evidence="9 11" id="KW-0012">Acyltransferase</keyword>
<evidence type="ECO:0000256" key="6">
    <source>
        <dbReference type="ARBA" id="ARBA00022679"/>
    </source>
</evidence>
<accession>A0A3S9IBS5</accession>
<dbReference type="Pfam" id="PF06974">
    <property type="entry name" value="WS_DGAT_C"/>
    <property type="match status" value="1"/>
</dbReference>
<dbReference type="GO" id="GO:0071731">
    <property type="term" value="P:response to nitric oxide"/>
    <property type="evidence" value="ECO:0007669"/>
    <property type="project" value="TreeGrafter"/>
</dbReference>
<evidence type="ECO:0000313" key="15">
    <source>
        <dbReference type="Proteomes" id="UP000280197"/>
    </source>
</evidence>
<evidence type="ECO:0000259" key="12">
    <source>
        <dbReference type="Pfam" id="PF03007"/>
    </source>
</evidence>
<dbReference type="InterPro" id="IPR045034">
    <property type="entry name" value="O-acyltransferase_WSD1-like"/>
</dbReference>
<evidence type="ECO:0000256" key="5">
    <source>
        <dbReference type="ARBA" id="ARBA00022516"/>
    </source>
</evidence>
<name>A0A3S9IBS5_9ACTN</name>
<dbReference type="InterPro" id="IPR014292">
    <property type="entry name" value="Acyl_transf_WS/DGAT"/>
</dbReference>
<organism evidence="14 15">
    <name type="scientific">Streptomyces aquilus</name>
    <dbReference type="NCBI Taxonomy" id="2548456"/>
    <lineage>
        <taxon>Bacteria</taxon>
        <taxon>Bacillati</taxon>
        <taxon>Actinomycetota</taxon>
        <taxon>Actinomycetes</taxon>
        <taxon>Kitasatosporales</taxon>
        <taxon>Streptomycetaceae</taxon>
        <taxon>Streptomyces</taxon>
    </lineage>
</organism>
<dbReference type="PANTHER" id="PTHR31650:SF1">
    <property type="entry name" value="WAX ESTER SYNTHASE_DIACYLGLYCEROL ACYLTRANSFERASE 4-RELATED"/>
    <property type="match status" value="1"/>
</dbReference>